<organism evidence="16 17">
    <name type="scientific">Heterocephalus glaber</name>
    <name type="common">Naked mole rat</name>
    <dbReference type="NCBI Taxonomy" id="10181"/>
    <lineage>
        <taxon>Eukaryota</taxon>
        <taxon>Metazoa</taxon>
        <taxon>Chordata</taxon>
        <taxon>Craniata</taxon>
        <taxon>Vertebrata</taxon>
        <taxon>Euteleostomi</taxon>
        <taxon>Mammalia</taxon>
        <taxon>Eutheria</taxon>
        <taxon>Euarchontoglires</taxon>
        <taxon>Glires</taxon>
        <taxon>Rodentia</taxon>
        <taxon>Hystricomorpha</taxon>
        <taxon>Bathyergidae</taxon>
        <taxon>Heterocephalus</taxon>
    </lineage>
</organism>
<dbReference type="GO" id="GO:0004867">
    <property type="term" value="F:serine-type endopeptidase inhibitor activity"/>
    <property type="evidence" value="ECO:0007669"/>
    <property type="project" value="UniProtKB-UniRule"/>
</dbReference>
<dbReference type="RefSeq" id="XP_004862742.1">
    <property type="nucleotide sequence ID" value="XM_004862685.3"/>
</dbReference>
<evidence type="ECO:0000256" key="5">
    <source>
        <dbReference type="ARBA" id="ARBA00022729"/>
    </source>
</evidence>
<dbReference type="PRINTS" id="PR00759">
    <property type="entry name" value="BASICPTASE"/>
</dbReference>
<keyword evidence="9" id="KW-1015">Disulfide bond</keyword>
<dbReference type="SUPFAM" id="SSF57362">
    <property type="entry name" value="BPTI-like"/>
    <property type="match status" value="3"/>
</dbReference>
<dbReference type="SMART" id="SM00131">
    <property type="entry name" value="KU"/>
    <property type="match status" value="3"/>
</dbReference>
<dbReference type="GO" id="GO:0007596">
    <property type="term" value="P:blood coagulation"/>
    <property type="evidence" value="ECO:0007669"/>
    <property type="project" value="UniProtKB-UniRule"/>
</dbReference>
<feature type="signal peptide" evidence="13">
    <location>
        <begin position="1"/>
        <end position="24"/>
    </location>
</feature>
<dbReference type="Pfam" id="PF00014">
    <property type="entry name" value="Kunitz_BPTI"/>
    <property type="match status" value="3"/>
</dbReference>
<dbReference type="InterPro" id="IPR020901">
    <property type="entry name" value="Prtase_inh_Kunz-CS"/>
</dbReference>
<evidence type="ECO:0000259" key="15">
    <source>
        <dbReference type="PROSITE" id="PS50279"/>
    </source>
</evidence>
<keyword evidence="16" id="KW-1185">Reference proteome</keyword>
<keyword evidence="3 13" id="KW-0646">Protease inhibitor</keyword>
<evidence type="ECO:0000256" key="6">
    <source>
        <dbReference type="ARBA" id="ARBA00022737"/>
    </source>
</evidence>
<name>A0AAX6PYN9_HETGA</name>
<dbReference type="PIRSF" id="PIRSF001620">
    <property type="entry name" value="TFPI"/>
    <property type="match status" value="1"/>
</dbReference>
<keyword evidence="10" id="KW-0325">Glycoprotein</keyword>
<reference evidence="17" key="1">
    <citation type="submission" date="2025-08" db="UniProtKB">
        <authorList>
            <consortium name="RefSeq"/>
        </authorList>
    </citation>
    <scope>IDENTIFICATION</scope>
</reference>
<evidence type="ECO:0000313" key="17">
    <source>
        <dbReference type="RefSeq" id="XP_004862742.1"/>
    </source>
</evidence>
<dbReference type="KEGG" id="hgl:101719683"/>
<dbReference type="InterPro" id="IPR002223">
    <property type="entry name" value="Kunitz_BPTI"/>
</dbReference>
<keyword evidence="6" id="KW-0677">Repeat</keyword>
<dbReference type="Proteomes" id="UP000694906">
    <property type="component" value="Unplaced"/>
</dbReference>
<dbReference type="GO" id="GO:0005615">
    <property type="term" value="C:extracellular space"/>
    <property type="evidence" value="ECO:0007669"/>
    <property type="project" value="TreeGrafter"/>
</dbReference>
<evidence type="ECO:0000256" key="1">
    <source>
        <dbReference type="ARBA" id="ARBA00004613"/>
    </source>
</evidence>
<dbReference type="PROSITE" id="PS00280">
    <property type="entry name" value="BPTI_KUNITZ_1"/>
    <property type="match status" value="2"/>
</dbReference>
<feature type="region of interest" description="Disordered" evidence="14">
    <location>
        <begin position="212"/>
        <end position="233"/>
    </location>
</feature>
<evidence type="ECO:0000256" key="9">
    <source>
        <dbReference type="ARBA" id="ARBA00023157"/>
    </source>
</evidence>
<keyword evidence="7 13" id="KW-0722">Serine protease inhibitor</keyword>
<evidence type="ECO:0000256" key="13">
    <source>
        <dbReference type="PIRNR" id="PIRNR001620"/>
    </source>
</evidence>
<evidence type="ECO:0000256" key="12">
    <source>
        <dbReference type="ARBA" id="ARBA00065443"/>
    </source>
</evidence>
<dbReference type="FunFam" id="4.10.410.10:FF:000018">
    <property type="entry name" value="Tissue factor pathway inhibitor"/>
    <property type="match status" value="1"/>
</dbReference>
<evidence type="ECO:0000256" key="10">
    <source>
        <dbReference type="ARBA" id="ARBA00023180"/>
    </source>
</evidence>
<dbReference type="InterPro" id="IPR008296">
    <property type="entry name" value="TFPI-like"/>
</dbReference>
<proteinExistence type="predicted"/>
<dbReference type="InterPro" id="IPR036880">
    <property type="entry name" value="Kunitz_BPTI_sf"/>
</dbReference>
<accession>A0AAX6PYN9</accession>
<dbReference type="GeneID" id="101719683"/>
<comment type="subcellular location">
    <subcellularLocation>
        <location evidence="1 13">Secreted</location>
    </subcellularLocation>
</comment>
<dbReference type="AlphaFoldDB" id="A0AAX6PYN9"/>
<dbReference type="PANTHER" id="PTHR10083">
    <property type="entry name" value="KUNITZ-TYPE PROTEASE INHIBITOR-RELATED"/>
    <property type="match status" value="1"/>
</dbReference>
<evidence type="ECO:0000256" key="3">
    <source>
        <dbReference type="ARBA" id="ARBA00022690"/>
    </source>
</evidence>
<evidence type="ECO:0000256" key="8">
    <source>
        <dbReference type="ARBA" id="ARBA00023084"/>
    </source>
</evidence>
<sequence length="233" mass="26456">MHPAGPPALWLLPLLLLGPAPSPASPERTAESTAICLLPSDPGLCRLPTTRYYYDRYTQTCRAFRYGGCGGNANQFATLEACDEACWMIEEVPKICRFEISKDKCGKSSEEYFFDLKSMRCEKFASGGCPYSLNRFPNEASCMNFCASKKMPSFCYSPKDEGLCFANETRYYFNMRRKACATFTYTGCGGNDNNFSYLKDCQRVCEKAYKRGKRKTQKPPFSIKRPKTWKKIP</sequence>
<evidence type="ECO:0000256" key="11">
    <source>
        <dbReference type="ARBA" id="ARBA00060238"/>
    </source>
</evidence>
<keyword evidence="4 13" id="KW-0356">Hemostasis</keyword>
<evidence type="ECO:0000313" key="16">
    <source>
        <dbReference type="Proteomes" id="UP000694906"/>
    </source>
</evidence>
<protein>
    <recommendedName>
        <fullName evidence="13">Tissue factor pathway inhibitor</fullName>
    </recommendedName>
</protein>
<dbReference type="FunFam" id="4.10.410.10:FF:000011">
    <property type="entry name" value="Tissue factor pathway inhibitor"/>
    <property type="match status" value="1"/>
</dbReference>
<dbReference type="FunFam" id="4.10.410.10:FF:000004">
    <property type="entry name" value="Tissue factor pathway inhibitor"/>
    <property type="match status" value="1"/>
</dbReference>
<keyword evidence="8 13" id="KW-0094">Blood coagulation</keyword>
<comment type="function">
    <text evidence="11">May play a role in the regulation of plasmin-mediated matrix remodeling. Inhibits trypsin, plasmin, factor VIIa/tissue factor and weakly factor Xa. Has no effect on thrombin.</text>
</comment>
<feature type="chain" id="PRO_5043116059" description="Tissue factor pathway inhibitor" evidence="13">
    <location>
        <begin position="25"/>
        <end position="233"/>
    </location>
</feature>
<feature type="domain" description="BPTI/Kunitz inhibitor" evidence="15">
    <location>
        <begin position="36"/>
        <end position="86"/>
    </location>
</feature>
<evidence type="ECO:0000256" key="4">
    <source>
        <dbReference type="ARBA" id="ARBA00022696"/>
    </source>
</evidence>
<dbReference type="CTD" id="7980"/>
<evidence type="ECO:0000256" key="14">
    <source>
        <dbReference type="SAM" id="MobiDB-lite"/>
    </source>
</evidence>
<feature type="domain" description="BPTI/Kunitz inhibitor" evidence="15">
    <location>
        <begin position="96"/>
        <end position="146"/>
    </location>
</feature>
<keyword evidence="2" id="KW-0964">Secreted</keyword>
<dbReference type="PROSITE" id="PS50279">
    <property type="entry name" value="BPTI_KUNITZ_2"/>
    <property type="match status" value="3"/>
</dbReference>
<dbReference type="PANTHER" id="PTHR10083:SF374">
    <property type="entry name" value="BPTI_KUNITZ INHIBITOR DOMAIN-CONTAINING PROTEIN"/>
    <property type="match status" value="1"/>
</dbReference>
<dbReference type="Gene3D" id="4.10.410.10">
    <property type="entry name" value="Pancreatic trypsin inhibitor Kunitz domain"/>
    <property type="match status" value="3"/>
</dbReference>
<feature type="domain" description="BPTI/Kunitz inhibitor" evidence="15">
    <location>
        <begin position="155"/>
        <end position="205"/>
    </location>
</feature>
<gene>
    <name evidence="17" type="primary">Tfpi2</name>
</gene>
<evidence type="ECO:0000256" key="2">
    <source>
        <dbReference type="ARBA" id="ARBA00022525"/>
    </source>
</evidence>
<evidence type="ECO:0000256" key="7">
    <source>
        <dbReference type="ARBA" id="ARBA00022900"/>
    </source>
</evidence>
<dbReference type="InterPro" id="IPR050098">
    <property type="entry name" value="TFPI/VKTCI-like"/>
</dbReference>
<comment type="subunit">
    <text evidence="12">Finds in a complex with ABCB1, TFPI2 and PPP2R3C; leading to the dephosphorylation of ABCB1.</text>
</comment>
<feature type="compositionally biased region" description="Basic residues" evidence="14">
    <location>
        <begin position="224"/>
        <end position="233"/>
    </location>
</feature>
<keyword evidence="5 13" id="KW-0732">Signal</keyword>